<dbReference type="SUPFAM" id="SSF52540">
    <property type="entry name" value="P-loop containing nucleoside triphosphate hydrolases"/>
    <property type="match status" value="1"/>
</dbReference>
<dbReference type="PANTHER" id="PTHR35894:SF1">
    <property type="entry name" value="PHOSPHORIBULOKINASE _ URIDINE KINASE FAMILY"/>
    <property type="match status" value="1"/>
</dbReference>
<name>A0ABD5T3J5_9EURY</name>
<dbReference type="Gene3D" id="3.40.50.300">
    <property type="entry name" value="P-loop containing nucleotide triphosphate hydrolases"/>
    <property type="match status" value="1"/>
</dbReference>
<dbReference type="InterPro" id="IPR052026">
    <property type="entry name" value="ExeA_AAA_ATPase_DNA-bind"/>
</dbReference>
<evidence type="ECO:0000256" key="2">
    <source>
        <dbReference type="ARBA" id="ARBA00022741"/>
    </source>
</evidence>
<keyword evidence="1" id="KW-0235">DNA replication</keyword>
<keyword evidence="3" id="KW-0067">ATP-binding</keyword>
<accession>A0ABD5T3J5</accession>
<comment type="caution">
    <text evidence="5">The sequence shown here is derived from an EMBL/GenBank/DDBJ whole genome shotgun (WGS) entry which is preliminary data.</text>
</comment>
<evidence type="ECO:0000313" key="6">
    <source>
        <dbReference type="Proteomes" id="UP001596274"/>
    </source>
</evidence>
<dbReference type="Proteomes" id="UP001596274">
    <property type="component" value="Unassembled WGS sequence"/>
</dbReference>
<dbReference type="AlphaFoldDB" id="A0ABD5T3J5"/>
<organism evidence="5 6">
    <name type="scientific">Halorubrum pallidum</name>
    <dbReference type="NCBI Taxonomy" id="1526114"/>
    <lineage>
        <taxon>Archaea</taxon>
        <taxon>Methanobacteriati</taxon>
        <taxon>Methanobacteriota</taxon>
        <taxon>Stenosarchaea group</taxon>
        <taxon>Halobacteria</taxon>
        <taxon>Halobacteriales</taxon>
        <taxon>Haloferacaceae</taxon>
        <taxon>Halorubrum</taxon>
    </lineage>
</organism>
<evidence type="ECO:0000256" key="3">
    <source>
        <dbReference type="ARBA" id="ARBA00022840"/>
    </source>
</evidence>
<evidence type="ECO:0000313" key="5">
    <source>
        <dbReference type="EMBL" id="MFC6770111.1"/>
    </source>
</evidence>
<feature type="domain" description="ORC1/DEAH AAA+ ATPase" evidence="4">
    <location>
        <begin position="65"/>
        <end position="200"/>
    </location>
</feature>
<reference evidence="5 6" key="1">
    <citation type="journal article" date="2019" name="Int. J. Syst. Evol. Microbiol.">
        <title>The Global Catalogue of Microorganisms (GCM) 10K type strain sequencing project: providing services to taxonomists for standard genome sequencing and annotation.</title>
        <authorList>
            <consortium name="The Broad Institute Genomics Platform"/>
            <consortium name="The Broad Institute Genome Sequencing Center for Infectious Disease"/>
            <person name="Wu L."/>
            <person name="Ma J."/>
        </authorList>
    </citation>
    <scope>NUCLEOTIDE SEQUENCE [LARGE SCALE GENOMIC DNA]</scope>
    <source>
        <strain evidence="5 6">PJ61</strain>
    </source>
</reference>
<gene>
    <name evidence="5" type="ORF">ACFQDD_00985</name>
</gene>
<protein>
    <submittedName>
        <fullName evidence="5">AAA family ATPase</fullName>
    </submittedName>
</protein>
<evidence type="ECO:0000259" key="4">
    <source>
        <dbReference type="Pfam" id="PF13401"/>
    </source>
</evidence>
<dbReference type="Pfam" id="PF13401">
    <property type="entry name" value="AAA_22"/>
    <property type="match status" value="1"/>
</dbReference>
<proteinExistence type="predicted"/>
<dbReference type="InterPro" id="IPR027417">
    <property type="entry name" value="P-loop_NTPase"/>
</dbReference>
<keyword evidence="2" id="KW-0547">Nucleotide-binding</keyword>
<dbReference type="PANTHER" id="PTHR35894">
    <property type="entry name" value="GENERAL SECRETION PATHWAY PROTEIN A-RELATED"/>
    <property type="match status" value="1"/>
</dbReference>
<dbReference type="InterPro" id="IPR049945">
    <property type="entry name" value="AAA_22"/>
</dbReference>
<sequence>MTNIVYDGTPESIEQERELITELGGDPETDHPFEAETDQMRDIPQELYVVHDPDILGWIKQNVSKKPLLLVSPVGTGKTTLSNICEREFPEDRYFITSLRGDNNRTTKRQLCEHILTQAIEEGYEIDEDRYGPIRDGIPHATTEAEEALHRFISELEDDGRRLLFFADQIENYNPDLFDVLQTLADKGAGVLITGTPEGRDHLKEADGTQSEDLALYDRLEEYPRPFHPFSEEHISEFFAKAFAYASGGNLSVAEGQRLLSDGAVERIHELTDGHPRNVRQIGQDVFLAVAQKYADGEPIEEIKLTAADVDDATVQTAG</sequence>
<keyword evidence="6" id="KW-1185">Reference proteome</keyword>
<dbReference type="EMBL" id="JBHSWT010000012">
    <property type="protein sequence ID" value="MFC6770111.1"/>
    <property type="molecule type" value="Genomic_DNA"/>
</dbReference>
<evidence type="ECO:0000256" key="1">
    <source>
        <dbReference type="ARBA" id="ARBA00022705"/>
    </source>
</evidence>